<comment type="caution">
    <text evidence="2">The sequence shown here is derived from an EMBL/GenBank/DDBJ whole genome shotgun (WGS) entry which is preliminary data.</text>
</comment>
<evidence type="ECO:0000256" key="1">
    <source>
        <dbReference type="SAM" id="MobiDB-lite"/>
    </source>
</evidence>
<sequence length="219" mass="24304">MANPSPGLAKLDFDVAKFSRTTGPSIQYVVFLGGRVVPHARAAIRARAPFPFFRNGLHCARSARKSTSMLGGCRGQADAASGILCGWHGACRPRPSWVHCLLPPRPEPITRPAPQPDWLRRKRGRRRRTGGEEQEGQEGRTGGGQEKGEEEEQEGRTALDRPRHTVLQFAGPSGKRRLSWASTETERATQELRPPKKMAPSVLGKLCFKSRFHRSRQPP</sequence>
<evidence type="ECO:0000313" key="2">
    <source>
        <dbReference type="EMBL" id="CAK0820961.1"/>
    </source>
</evidence>
<dbReference type="EMBL" id="CAUYUJ010007495">
    <property type="protein sequence ID" value="CAK0820961.1"/>
    <property type="molecule type" value="Genomic_DNA"/>
</dbReference>
<feature type="region of interest" description="Disordered" evidence="1">
    <location>
        <begin position="104"/>
        <end position="203"/>
    </location>
</feature>
<feature type="compositionally biased region" description="Basic and acidic residues" evidence="1">
    <location>
        <begin position="184"/>
        <end position="194"/>
    </location>
</feature>
<feature type="compositionally biased region" description="Pro residues" evidence="1">
    <location>
        <begin position="104"/>
        <end position="115"/>
    </location>
</feature>
<protein>
    <submittedName>
        <fullName evidence="2">Uncharacterized protein</fullName>
    </submittedName>
</protein>
<feature type="compositionally biased region" description="Basic and acidic residues" evidence="1">
    <location>
        <begin position="154"/>
        <end position="163"/>
    </location>
</feature>
<organism evidence="2 3">
    <name type="scientific">Prorocentrum cordatum</name>
    <dbReference type="NCBI Taxonomy" id="2364126"/>
    <lineage>
        <taxon>Eukaryota</taxon>
        <taxon>Sar</taxon>
        <taxon>Alveolata</taxon>
        <taxon>Dinophyceae</taxon>
        <taxon>Prorocentrales</taxon>
        <taxon>Prorocentraceae</taxon>
        <taxon>Prorocentrum</taxon>
    </lineage>
</organism>
<proteinExistence type="predicted"/>
<dbReference type="Proteomes" id="UP001189429">
    <property type="component" value="Unassembled WGS sequence"/>
</dbReference>
<accession>A0ABN9RRP0</accession>
<reference evidence="2" key="1">
    <citation type="submission" date="2023-10" db="EMBL/GenBank/DDBJ databases">
        <authorList>
            <person name="Chen Y."/>
            <person name="Shah S."/>
            <person name="Dougan E. K."/>
            <person name="Thang M."/>
            <person name="Chan C."/>
        </authorList>
    </citation>
    <scope>NUCLEOTIDE SEQUENCE [LARGE SCALE GENOMIC DNA]</scope>
</reference>
<evidence type="ECO:0000313" key="3">
    <source>
        <dbReference type="Proteomes" id="UP001189429"/>
    </source>
</evidence>
<gene>
    <name evidence="2" type="ORF">PCOR1329_LOCUS22431</name>
</gene>
<keyword evidence="3" id="KW-1185">Reference proteome</keyword>
<name>A0ABN9RRP0_9DINO</name>